<evidence type="ECO:0000259" key="1">
    <source>
        <dbReference type="PROSITE" id="PS51707"/>
    </source>
</evidence>
<evidence type="ECO:0000313" key="3">
    <source>
        <dbReference type="Proteomes" id="UP000320496"/>
    </source>
</evidence>
<dbReference type="AlphaFoldDB" id="A0A517Z7N0"/>
<dbReference type="Gene3D" id="2.40.320.10">
    <property type="entry name" value="Hypothetical Protein Pfu-838710-001"/>
    <property type="match status" value="1"/>
</dbReference>
<dbReference type="EMBL" id="CP036275">
    <property type="protein sequence ID" value="QDU38485.1"/>
    <property type="molecule type" value="Genomic_DNA"/>
</dbReference>
<reference evidence="2 3" key="1">
    <citation type="submission" date="2019-02" db="EMBL/GenBank/DDBJ databases">
        <title>Deep-cultivation of Planctomycetes and their phenomic and genomic characterization uncovers novel biology.</title>
        <authorList>
            <person name="Wiegand S."/>
            <person name="Jogler M."/>
            <person name="Boedeker C."/>
            <person name="Pinto D."/>
            <person name="Vollmers J."/>
            <person name="Rivas-Marin E."/>
            <person name="Kohn T."/>
            <person name="Peeters S.H."/>
            <person name="Heuer A."/>
            <person name="Rast P."/>
            <person name="Oberbeckmann S."/>
            <person name="Bunk B."/>
            <person name="Jeske O."/>
            <person name="Meyerdierks A."/>
            <person name="Storesund J.E."/>
            <person name="Kallscheuer N."/>
            <person name="Luecker S."/>
            <person name="Lage O.M."/>
            <person name="Pohl T."/>
            <person name="Merkel B.J."/>
            <person name="Hornburger P."/>
            <person name="Mueller R.-W."/>
            <person name="Bruemmer F."/>
            <person name="Labrenz M."/>
            <person name="Spormann A.M."/>
            <person name="Op den Camp H."/>
            <person name="Overmann J."/>
            <person name="Amann R."/>
            <person name="Jetten M.S.M."/>
            <person name="Mascher T."/>
            <person name="Medema M.H."/>
            <person name="Devos D.P."/>
            <person name="Kaster A.-K."/>
            <person name="Ovreas L."/>
            <person name="Rohde M."/>
            <person name="Galperin M.Y."/>
            <person name="Jogler C."/>
        </authorList>
    </citation>
    <scope>NUCLEOTIDE SEQUENCE [LARGE SCALE GENOMIC DNA]</scope>
    <source>
        <strain evidence="2 3">Mal4</strain>
    </source>
</reference>
<dbReference type="SUPFAM" id="SSF55154">
    <property type="entry name" value="CYTH-like phosphatases"/>
    <property type="match status" value="1"/>
</dbReference>
<keyword evidence="3" id="KW-1185">Reference proteome</keyword>
<name>A0A517Z7N0_9PLAN</name>
<organism evidence="2 3">
    <name type="scientific">Maioricimonas rarisocia</name>
    <dbReference type="NCBI Taxonomy" id="2528026"/>
    <lineage>
        <taxon>Bacteria</taxon>
        <taxon>Pseudomonadati</taxon>
        <taxon>Planctomycetota</taxon>
        <taxon>Planctomycetia</taxon>
        <taxon>Planctomycetales</taxon>
        <taxon>Planctomycetaceae</taxon>
        <taxon>Maioricimonas</taxon>
    </lineage>
</organism>
<gene>
    <name evidence="2" type="ORF">Mal4_28130</name>
</gene>
<dbReference type="Pfam" id="PF01928">
    <property type="entry name" value="CYTH"/>
    <property type="match status" value="1"/>
</dbReference>
<accession>A0A517Z7N0</accession>
<dbReference type="InterPro" id="IPR033469">
    <property type="entry name" value="CYTH-like_dom_sf"/>
</dbReference>
<dbReference type="InterPro" id="IPR008173">
    <property type="entry name" value="Adenylyl_cyclase_CyaB"/>
</dbReference>
<dbReference type="SMART" id="SM01118">
    <property type="entry name" value="CYTH"/>
    <property type="match status" value="1"/>
</dbReference>
<feature type="domain" description="CYTH" evidence="1">
    <location>
        <begin position="2"/>
        <end position="169"/>
    </location>
</feature>
<dbReference type="RefSeq" id="WP_145369760.1">
    <property type="nucleotide sequence ID" value="NZ_CP036275.1"/>
</dbReference>
<proteinExistence type="predicted"/>
<dbReference type="InterPro" id="IPR023577">
    <property type="entry name" value="CYTH_domain"/>
</dbReference>
<dbReference type="OrthoDB" id="271656at2"/>
<evidence type="ECO:0000313" key="2">
    <source>
        <dbReference type="EMBL" id="QDU38485.1"/>
    </source>
</evidence>
<dbReference type="PANTHER" id="PTHR21028:SF2">
    <property type="entry name" value="CYTH DOMAIN-CONTAINING PROTEIN"/>
    <property type="match status" value="1"/>
</dbReference>
<dbReference type="PANTHER" id="PTHR21028">
    <property type="entry name" value="SI:CH211-156B7.4"/>
    <property type="match status" value="1"/>
</dbReference>
<sequence length="170" mass="18753">MPRNVEIKARVDDLAAVRTRVEELTTGPAEHLTQTDTFFEVPNGRLKLRQLGDGTAELIYYERPDVTGPKASTYTRCPVADAALLQSVLAASVGIRGVVEKERDVFFHEQTRIHLDRVEGLGTFLELEVAIDDDEPLSTGEAIARDILQFLNVGDQDLVASAYIDLLTAD</sequence>
<dbReference type="Proteomes" id="UP000320496">
    <property type="component" value="Chromosome"/>
</dbReference>
<dbReference type="KEGG" id="mri:Mal4_28130"/>
<dbReference type="PROSITE" id="PS51707">
    <property type="entry name" value="CYTH"/>
    <property type="match status" value="1"/>
</dbReference>
<dbReference type="CDD" id="cd07890">
    <property type="entry name" value="CYTH-like_AC_IV-like"/>
    <property type="match status" value="1"/>
</dbReference>
<protein>
    <submittedName>
        <fullName evidence="2">CYTH domain protein</fullName>
    </submittedName>
</protein>